<organism evidence="1 2">
    <name type="scientific">Ruminiclostridium herbifermentans</name>
    <dbReference type="NCBI Taxonomy" id="2488810"/>
    <lineage>
        <taxon>Bacteria</taxon>
        <taxon>Bacillati</taxon>
        <taxon>Bacillota</taxon>
        <taxon>Clostridia</taxon>
        <taxon>Eubacteriales</taxon>
        <taxon>Oscillospiraceae</taxon>
        <taxon>Ruminiclostridium</taxon>
    </lineage>
</organism>
<accession>A0A7H1VRZ3</accession>
<protein>
    <submittedName>
        <fullName evidence="1">Uncharacterized protein</fullName>
    </submittedName>
</protein>
<evidence type="ECO:0000313" key="2">
    <source>
        <dbReference type="Proteomes" id="UP000306409"/>
    </source>
</evidence>
<reference evidence="1 2" key="1">
    <citation type="submission" date="2020-09" db="EMBL/GenBank/DDBJ databases">
        <title>Characterization and genome sequencing of Ruminiclostridium sp. nov. MA18.</title>
        <authorList>
            <person name="Rettenmaier R."/>
            <person name="Kowollik M.-L."/>
            <person name="Liebl W."/>
            <person name="Zverlov V."/>
        </authorList>
    </citation>
    <scope>NUCLEOTIDE SEQUENCE [LARGE SCALE GENOMIC DNA]</scope>
    <source>
        <strain evidence="1 2">MA18</strain>
    </source>
</reference>
<keyword evidence="2" id="KW-1185">Reference proteome</keyword>
<dbReference type="Proteomes" id="UP000306409">
    <property type="component" value="Chromosome"/>
</dbReference>
<dbReference type="KEGG" id="rher:EHE19_006930"/>
<dbReference type="AlphaFoldDB" id="A0A7H1VRZ3"/>
<evidence type="ECO:0000313" key="1">
    <source>
        <dbReference type="EMBL" id="QNU68155.1"/>
    </source>
</evidence>
<proteinExistence type="predicted"/>
<name>A0A7H1VRZ3_9FIRM</name>
<dbReference type="EMBL" id="CP061336">
    <property type="protein sequence ID" value="QNU68155.1"/>
    <property type="molecule type" value="Genomic_DNA"/>
</dbReference>
<gene>
    <name evidence="1" type="ORF">EHE19_006930</name>
</gene>
<sequence>MQVNCQFCEEWMGILMLLLSYLPHAGPSASKIKAYNSGCHDIVDLLNEKSNNFPVLIRRCNIFLAKIAIPAQRLH</sequence>